<dbReference type="AlphaFoldDB" id="A0A2J8N6L7"/>
<dbReference type="InterPro" id="IPR053282">
    <property type="entry name" value="RGS_domain-containing"/>
</dbReference>
<evidence type="ECO:0000313" key="2">
    <source>
        <dbReference type="Proteomes" id="UP000236370"/>
    </source>
</evidence>
<dbReference type="PANTHER" id="PTHR47079:SF1">
    <property type="entry name" value="REGULATOR OF G-PROTEIN SIGNALING PROTEIN-LIKE"/>
    <property type="match status" value="1"/>
</dbReference>
<gene>
    <name evidence="1" type="ORF">CK820_G0013584</name>
</gene>
<organism evidence="1 2">
    <name type="scientific">Pan troglodytes</name>
    <name type="common">Chimpanzee</name>
    <dbReference type="NCBI Taxonomy" id="9598"/>
    <lineage>
        <taxon>Eukaryota</taxon>
        <taxon>Metazoa</taxon>
        <taxon>Chordata</taxon>
        <taxon>Craniata</taxon>
        <taxon>Vertebrata</taxon>
        <taxon>Euteleostomi</taxon>
        <taxon>Mammalia</taxon>
        <taxon>Eutheria</taxon>
        <taxon>Euarchontoglires</taxon>
        <taxon>Primates</taxon>
        <taxon>Haplorrhini</taxon>
        <taxon>Catarrhini</taxon>
        <taxon>Hominidae</taxon>
        <taxon>Pan</taxon>
    </lineage>
</organism>
<dbReference type="Proteomes" id="UP000236370">
    <property type="component" value="Unassembled WGS sequence"/>
</dbReference>
<sequence>MSSAEIIGSTNLIILLEDEVFADFFNTFLSLPVFGQTPLYTVENSQWSLWPEIPCNLIAKYKGLLTWLEKYRLPFFCKTNLCFHYILCQEFISFIKSPEGEARVSLLKSNWWWCWRDSQEDDEIGSTRNLFPHLDNNCTGRICMICSVPGMMSF</sequence>
<dbReference type="EMBL" id="NBAG03000235">
    <property type="protein sequence ID" value="PNI67413.1"/>
    <property type="molecule type" value="Genomic_DNA"/>
</dbReference>
<dbReference type="PANTHER" id="PTHR47079">
    <property type="entry name" value="REGULATOR OF G-PROTEIN SIGNALING PROTEIN-LIKE"/>
    <property type="match status" value="1"/>
</dbReference>
<accession>A0A2J8N6L7</accession>
<protein>
    <submittedName>
        <fullName evidence="1">RGSL1 isoform 12</fullName>
    </submittedName>
</protein>
<comment type="caution">
    <text evidence="1">The sequence shown here is derived from an EMBL/GenBank/DDBJ whole genome shotgun (WGS) entry which is preliminary data.</text>
</comment>
<proteinExistence type="predicted"/>
<name>A0A2J8N6L7_PANTR</name>
<evidence type="ECO:0000313" key="1">
    <source>
        <dbReference type="EMBL" id="PNI67413.1"/>
    </source>
</evidence>
<reference evidence="1 2" key="1">
    <citation type="submission" date="2017-12" db="EMBL/GenBank/DDBJ databases">
        <title>High-resolution comparative analysis of great ape genomes.</title>
        <authorList>
            <person name="Pollen A."/>
            <person name="Hastie A."/>
            <person name="Hormozdiari F."/>
            <person name="Dougherty M."/>
            <person name="Liu R."/>
            <person name="Chaisson M."/>
            <person name="Hoppe E."/>
            <person name="Hill C."/>
            <person name="Pang A."/>
            <person name="Hillier L."/>
            <person name="Baker C."/>
            <person name="Armstrong J."/>
            <person name="Shendure J."/>
            <person name="Paten B."/>
            <person name="Wilson R."/>
            <person name="Chao H."/>
            <person name="Schneider V."/>
            <person name="Ventura M."/>
            <person name="Kronenberg Z."/>
            <person name="Murali S."/>
            <person name="Gordon D."/>
            <person name="Cantsilieris S."/>
            <person name="Munson K."/>
            <person name="Nelson B."/>
            <person name="Raja A."/>
            <person name="Underwood J."/>
            <person name="Diekhans M."/>
            <person name="Fiddes I."/>
            <person name="Haussler D."/>
            <person name="Eichler E."/>
        </authorList>
    </citation>
    <scope>NUCLEOTIDE SEQUENCE [LARGE SCALE GENOMIC DNA]</scope>
    <source>
        <strain evidence="1">Yerkes chimp pedigree #C0471</strain>
    </source>
</reference>